<dbReference type="AlphaFoldDB" id="A0A0F0CQL6"/>
<dbReference type="PANTHER" id="PTHR12993">
    <property type="entry name" value="N-ACETYLGLUCOSAMINYL-PHOSPHATIDYLINOSITOL DE-N-ACETYLASE-RELATED"/>
    <property type="match status" value="1"/>
</dbReference>
<proteinExistence type="predicted"/>
<feature type="transmembrane region" description="Helical" evidence="1">
    <location>
        <begin position="43"/>
        <end position="61"/>
    </location>
</feature>
<dbReference type="EMBL" id="JYNY01000372">
    <property type="protein sequence ID" value="KJJ84299.1"/>
    <property type="molecule type" value="Genomic_DNA"/>
</dbReference>
<dbReference type="InterPro" id="IPR024078">
    <property type="entry name" value="LmbE-like_dom_sf"/>
</dbReference>
<protein>
    <submittedName>
        <fullName evidence="2">LmbE family protein</fullName>
    </submittedName>
</protein>
<dbReference type="Gene3D" id="3.40.50.10320">
    <property type="entry name" value="LmbE-like"/>
    <property type="match status" value="1"/>
</dbReference>
<comment type="caution">
    <text evidence="2">The sequence shown here is derived from an EMBL/GenBank/DDBJ whole genome shotgun (WGS) entry which is preliminary data.</text>
</comment>
<keyword evidence="1" id="KW-0812">Transmembrane</keyword>
<dbReference type="Proteomes" id="UP000033428">
    <property type="component" value="Unassembled WGS sequence"/>
</dbReference>
<evidence type="ECO:0000313" key="2">
    <source>
        <dbReference type="EMBL" id="KJJ84299.1"/>
    </source>
</evidence>
<accession>A0A0F0CQL6</accession>
<keyword evidence="1" id="KW-1133">Transmembrane helix</keyword>
<keyword evidence="3" id="KW-1185">Reference proteome</keyword>
<dbReference type="GO" id="GO:0016811">
    <property type="term" value="F:hydrolase activity, acting on carbon-nitrogen (but not peptide) bonds, in linear amides"/>
    <property type="evidence" value="ECO:0007669"/>
    <property type="project" value="TreeGrafter"/>
</dbReference>
<organism evidence="2 3">
    <name type="scientific">Candidatus Omnitrophus magneticus</name>
    <dbReference type="NCBI Taxonomy" id="1609969"/>
    <lineage>
        <taxon>Bacteria</taxon>
        <taxon>Pseudomonadati</taxon>
        <taxon>Candidatus Omnitrophota</taxon>
        <taxon>Candidatus Omnitrophus</taxon>
    </lineage>
</organism>
<reference evidence="2 3" key="1">
    <citation type="submission" date="2015-02" db="EMBL/GenBank/DDBJ databases">
        <title>Single-cell genomics of uncultivated deep-branching MTB reveals a conserved set of magnetosome genes.</title>
        <authorList>
            <person name="Kolinko S."/>
            <person name="Richter M."/>
            <person name="Glockner F.O."/>
            <person name="Brachmann A."/>
            <person name="Schuler D."/>
        </authorList>
    </citation>
    <scope>NUCLEOTIDE SEQUENCE [LARGE SCALE GENOMIC DNA]</scope>
    <source>
        <strain evidence="2">SKK-01</strain>
    </source>
</reference>
<gene>
    <name evidence="2" type="ORF">OMAG_001762</name>
</gene>
<name>A0A0F0CQL6_9BACT</name>
<evidence type="ECO:0000313" key="3">
    <source>
        <dbReference type="Proteomes" id="UP000033428"/>
    </source>
</evidence>
<keyword evidence="1" id="KW-0472">Membrane</keyword>
<sequence>MSRPNHTNLHTKFSSFKLKDFLLGKIIPFIKQSFSIQKISIKISYSLAIWVFSILTIFIIFQTTPAHTEDLFAVNHLKITPQDRILILAPHPDDEVLGTGGVIQKATQLNASVKIVFFTYGDNNQWSFLIYRKRPIFTPKGILRMGEIRRNEAIKSSITLGVKKENILFLGYPDFYTLQIWKHYWQASIPLTIPMTRVKAVPYNDAIRPGAPFKGQEILYDIEKIIHEYRPTKIFVSHPLDHHPDHQALYLFTMVALWNLENKLACEIYPYLIHYKNWPRYEGFSIDKKLVPPPILKNRLLWTENDLSLDESRIKYRALKKHKSQYKTNKKYLMSFIRSNELFGEPSALVEKEINTSSIIASLETTQEKFQESPFIDPKSIEIKNGFLKLLIINKDHTKQKNISSLYIFGYRNDMNFNIMPKLHIKITSSKYSVFNNNLSIPSTLISIMRITPQKMLIQIPLHVLGYPEKALVSISAHNSPILRGSEWGEWDRLEIISPIKM</sequence>
<dbReference type="Pfam" id="PF02585">
    <property type="entry name" value="PIG-L"/>
    <property type="match status" value="1"/>
</dbReference>
<dbReference type="SUPFAM" id="SSF102588">
    <property type="entry name" value="LmbE-like"/>
    <property type="match status" value="1"/>
</dbReference>
<dbReference type="InterPro" id="IPR003737">
    <property type="entry name" value="GlcNAc_PI_deacetylase-related"/>
</dbReference>
<dbReference type="PANTHER" id="PTHR12993:SF11">
    <property type="entry name" value="N-ACETYLGLUCOSAMINYL-PHOSPHATIDYLINOSITOL DE-N-ACETYLASE"/>
    <property type="match status" value="1"/>
</dbReference>
<evidence type="ECO:0000256" key="1">
    <source>
        <dbReference type="SAM" id="Phobius"/>
    </source>
</evidence>